<dbReference type="SMART" id="SM00032">
    <property type="entry name" value="CCP"/>
    <property type="match status" value="1"/>
</dbReference>
<evidence type="ECO:0000256" key="1">
    <source>
        <dbReference type="ARBA" id="ARBA00022825"/>
    </source>
</evidence>
<reference evidence="7" key="2">
    <citation type="submission" date="2020-11" db="EMBL/GenBank/DDBJ databases">
        <authorList>
            <person name="McCartney M.A."/>
            <person name="Auch B."/>
            <person name="Kono T."/>
            <person name="Mallez S."/>
            <person name="Becker A."/>
            <person name="Gohl D.M."/>
            <person name="Silverstein K.A.T."/>
            <person name="Koren S."/>
            <person name="Bechman K.B."/>
            <person name="Herman A."/>
            <person name="Abrahante J.E."/>
            <person name="Garbe J."/>
        </authorList>
    </citation>
    <scope>NUCLEOTIDE SEQUENCE</scope>
    <source>
        <strain evidence="7">Duluth1</strain>
        <tissue evidence="7">Whole animal</tissue>
    </source>
</reference>
<evidence type="ECO:0000256" key="4">
    <source>
        <dbReference type="SAM" id="SignalP"/>
    </source>
</evidence>
<comment type="caution">
    <text evidence="7">The sequence shown here is derived from an EMBL/GenBank/DDBJ whole genome shotgun (WGS) entry which is preliminary data.</text>
</comment>
<dbReference type="Proteomes" id="UP000828390">
    <property type="component" value="Unassembled WGS sequence"/>
</dbReference>
<evidence type="ECO:0000313" key="8">
    <source>
        <dbReference type="Proteomes" id="UP000828390"/>
    </source>
</evidence>
<keyword evidence="1" id="KW-0720">Serine protease</keyword>
<evidence type="ECO:0000256" key="3">
    <source>
        <dbReference type="PROSITE-ProRule" id="PRU00302"/>
    </source>
</evidence>
<dbReference type="SUPFAM" id="SSF49854">
    <property type="entry name" value="Spermadhesin, CUB domain"/>
    <property type="match status" value="1"/>
</dbReference>
<dbReference type="AlphaFoldDB" id="A0A9D4HBL8"/>
<evidence type="ECO:0008006" key="9">
    <source>
        <dbReference type="Google" id="ProtNLM"/>
    </source>
</evidence>
<dbReference type="InterPro" id="IPR035976">
    <property type="entry name" value="Sushi/SCR/CCP_sf"/>
</dbReference>
<dbReference type="SUPFAM" id="SSF57535">
    <property type="entry name" value="Complement control module/SCR domain"/>
    <property type="match status" value="1"/>
</dbReference>
<accession>A0A9D4HBL8</accession>
<reference evidence="7" key="1">
    <citation type="journal article" date="2019" name="bioRxiv">
        <title>The Genome of the Zebra Mussel, Dreissena polymorpha: A Resource for Invasive Species Research.</title>
        <authorList>
            <person name="McCartney M.A."/>
            <person name="Auch B."/>
            <person name="Kono T."/>
            <person name="Mallez S."/>
            <person name="Zhang Y."/>
            <person name="Obille A."/>
            <person name="Becker A."/>
            <person name="Abrahante J.E."/>
            <person name="Garbe J."/>
            <person name="Badalamenti J.P."/>
            <person name="Herman A."/>
            <person name="Mangelson H."/>
            <person name="Liachko I."/>
            <person name="Sullivan S."/>
            <person name="Sone E.D."/>
            <person name="Koren S."/>
            <person name="Silverstein K.A.T."/>
            <person name="Beckman K.B."/>
            <person name="Gohl D.M."/>
        </authorList>
    </citation>
    <scope>NUCLEOTIDE SEQUENCE</scope>
    <source>
        <strain evidence="7">Duluth1</strain>
        <tissue evidence="7">Whole animal</tissue>
    </source>
</reference>
<dbReference type="PANTHER" id="PTHR24255:SF31">
    <property type="entry name" value="CUBILIN-LIKE PROTEIN"/>
    <property type="match status" value="1"/>
</dbReference>
<keyword evidence="4" id="KW-0732">Signal</keyword>
<protein>
    <recommendedName>
        <fullName evidence="9">CUB domain-containing protein</fullName>
    </recommendedName>
</protein>
<dbReference type="InterPro" id="IPR000859">
    <property type="entry name" value="CUB_dom"/>
</dbReference>
<dbReference type="InterPro" id="IPR000436">
    <property type="entry name" value="Sushi_SCR_CCP_dom"/>
</dbReference>
<keyword evidence="2" id="KW-1015">Disulfide bond</keyword>
<evidence type="ECO:0000259" key="6">
    <source>
        <dbReference type="PROSITE" id="PS50923"/>
    </source>
</evidence>
<dbReference type="EMBL" id="JAIWYP010000004">
    <property type="protein sequence ID" value="KAH3830444.1"/>
    <property type="molecule type" value="Genomic_DNA"/>
</dbReference>
<sequence length="242" mass="26818">MAWSFICSSFLWILIDHRGNVASQNCGANLHGDSGSFYAPFYPNNYNNNEDCVYRIVVATGHKVCVIMNNFECEGCCDYLDLHDGQTTSAVLKRFMNRLPNENEPVCSSGNQLTAVWHTDFSVVNRGFFAQLISVVDQCMGTPSIPNGIVSQQNVTEVFHLTCLPCGNWTFAECNPVDCGLPPSLANGMVALRNNLTTFTSQAEVSCNPGYFLNGSYSIIHRTTQGRWTQDSFKCLPVALFH</sequence>
<evidence type="ECO:0000313" key="7">
    <source>
        <dbReference type="EMBL" id="KAH3830444.1"/>
    </source>
</evidence>
<dbReference type="PROSITE" id="PS50923">
    <property type="entry name" value="SUSHI"/>
    <property type="match status" value="1"/>
</dbReference>
<feature type="signal peptide" evidence="4">
    <location>
        <begin position="1"/>
        <end position="22"/>
    </location>
</feature>
<dbReference type="Gene3D" id="2.10.70.10">
    <property type="entry name" value="Complement Module, domain 1"/>
    <property type="match status" value="1"/>
</dbReference>
<keyword evidence="1" id="KW-0645">Protease</keyword>
<evidence type="ECO:0000259" key="5">
    <source>
        <dbReference type="PROSITE" id="PS01180"/>
    </source>
</evidence>
<dbReference type="GO" id="GO:0004252">
    <property type="term" value="F:serine-type endopeptidase activity"/>
    <property type="evidence" value="ECO:0007669"/>
    <property type="project" value="TreeGrafter"/>
</dbReference>
<organism evidence="7 8">
    <name type="scientific">Dreissena polymorpha</name>
    <name type="common">Zebra mussel</name>
    <name type="synonym">Mytilus polymorpha</name>
    <dbReference type="NCBI Taxonomy" id="45954"/>
    <lineage>
        <taxon>Eukaryota</taxon>
        <taxon>Metazoa</taxon>
        <taxon>Spiralia</taxon>
        <taxon>Lophotrochozoa</taxon>
        <taxon>Mollusca</taxon>
        <taxon>Bivalvia</taxon>
        <taxon>Autobranchia</taxon>
        <taxon>Heteroconchia</taxon>
        <taxon>Euheterodonta</taxon>
        <taxon>Imparidentia</taxon>
        <taxon>Neoheterodontei</taxon>
        <taxon>Myida</taxon>
        <taxon>Dreissenoidea</taxon>
        <taxon>Dreissenidae</taxon>
        <taxon>Dreissena</taxon>
    </lineage>
</organism>
<dbReference type="Pfam" id="PF00431">
    <property type="entry name" value="CUB"/>
    <property type="match status" value="1"/>
</dbReference>
<dbReference type="Pfam" id="PF00084">
    <property type="entry name" value="Sushi"/>
    <property type="match status" value="1"/>
</dbReference>
<gene>
    <name evidence="7" type="ORF">DPMN_103688</name>
</gene>
<dbReference type="PROSITE" id="PS01180">
    <property type="entry name" value="CUB"/>
    <property type="match status" value="1"/>
</dbReference>
<feature type="domain" description="CUB" evidence="5">
    <location>
        <begin position="26"/>
        <end position="135"/>
    </location>
</feature>
<name>A0A9D4HBL8_DREPO</name>
<dbReference type="PANTHER" id="PTHR24255">
    <property type="entry name" value="COMPLEMENT COMPONENT 1, S SUBCOMPONENT-RELATED"/>
    <property type="match status" value="1"/>
</dbReference>
<keyword evidence="8" id="KW-1185">Reference proteome</keyword>
<feature type="domain" description="Sushi" evidence="6">
    <location>
        <begin position="177"/>
        <end position="237"/>
    </location>
</feature>
<comment type="caution">
    <text evidence="3">Lacks conserved residue(s) required for the propagation of feature annotation.</text>
</comment>
<proteinExistence type="predicted"/>
<dbReference type="InterPro" id="IPR035914">
    <property type="entry name" value="Sperma_CUB_dom_sf"/>
</dbReference>
<dbReference type="GO" id="GO:0005615">
    <property type="term" value="C:extracellular space"/>
    <property type="evidence" value="ECO:0007669"/>
    <property type="project" value="TreeGrafter"/>
</dbReference>
<dbReference type="SMART" id="SM00042">
    <property type="entry name" value="CUB"/>
    <property type="match status" value="1"/>
</dbReference>
<dbReference type="CDD" id="cd00033">
    <property type="entry name" value="CCP"/>
    <property type="match status" value="1"/>
</dbReference>
<dbReference type="Gene3D" id="2.60.120.290">
    <property type="entry name" value="Spermadhesin, CUB domain"/>
    <property type="match status" value="1"/>
</dbReference>
<dbReference type="CDD" id="cd00041">
    <property type="entry name" value="CUB"/>
    <property type="match status" value="1"/>
</dbReference>
<keyword evidence="3" id="KW-0768">Sushi</keyword>
<evidence type="ECO:0000256" key="2">
    <source>
        <dbReference type="ARBA" id="ARBA00023157"/>
    </source>
</evidence>
<feature type="chain" id="PRO_5038855161" description="CUB domain-containing protein" evidence="4">
    <location>
        <begin position="23"/>
        <end position="242"/>
    </location>
</feature>
<keyword evidence="1" id="KW-0378">Hydrolase</keyword>